<keyword evidence="1" id="KW-0378">Hydrolase</keyword>
<dbReference type="Gene3D" id="3.60.21.10">
    <property type="match status" value="1"/>
</dbReference>
<feature type="region of interest" description="Disordered" evidence="3">
    <location>
        <begin position="398"/>
        <end position="423"/>
    </location>
</feature>
<sequence>RKLHGRFLHITDIHPDPYYQIGSDPSHSCHRGKGDAGRYGAPLTSCDVPYSMIDQMFKWIRDNLKDNIDFVVWTGDNVRHDRDRNYPRTEPFIFAENDKIAKRFLDIFYDEQHDHIIPVVPTMGNNDVYPHNLMAHGPTLQTGKYLSIWRPFIPHDQSTVFSLGAYHVNEVIPNKLAVISLNSLYYFSRNPLIDGCESTKDPGYHMMKWLTITLTELRRRKMKVWLMGHVPLVSKNTHHDCLRKFAIWQHEFRDIIVGGLYGHMNIDHFVVHDAEKAYKELKPDPKRPKSYNYDENVDFDSMDFLESEDVHILNRDDYMAALRDDYASLKEPSSESMSRFSISNNSPSIITTFFPSMRVWEYNIEGLNSEEENDQSVPTSNWDQVNTLNYKDVDLLKKKKKKRRKPSRDDSYPPYLPPNSPLGPAYSSKEAFSPTRYIQYFSNISKYSSEDKAYFDIEYATDESPYNLTDLTVSSWIQMAHKLSLSDKSDSLWAVYLHRAFVSTG</sequence>
<keyword evidence="6" id="KW-1185">Reference proteome</keyword>
<dbReference type="AlphaFoldDB" id="A0A1E4THM2"/>
<dbReference type="EMBL" id="KV453842">
    <property type="protein sequence ID" value="ODV91239.1"/>
    <property type="molecule type" value="Genomic_DNA"/>
</dbReference>
<evidence type="ECO:0000259" key="4">
    <source>
        <dbReference type="Pfam" id="PF00149"/>
    </source>
</evidence>
<dbReference type="InterPro" id="IPR029052">
    <property type="entry name" value="Metallo-depent_PP-like"/>
</dbReference>
<protein>
    <recommendedName>
        <fullName evidence="4">Calcineurin-like phosphoesterase domain-containing protein</fullName>
    </recommendedName>
</protein>
<dbReference type="GO" id="GO:0008081">
    <property type="term" value="F:phosphoric diester hydrolase activity"/>
    <property type="evidence" value="ECO:0007669"/>
    <property type="project" value="TreeGrafter"/>
</dbReference>
<reference evidence="6" key="1">
    <citation type="submission" date="2016-02" db="EMBL/GenBank/DDBJ databases">
        <title>Comparative genomics of biotechnologically important yeasts.</title>
        <authorList>
            <consortium name="DOE Joint Genome Institute"/>
            <person name="Riley R."/>
            <person name="Haridas S."/>
            <person name="Wolfe K.H."/>
            <person name="Lopes M.R."/>
            <person name="Hittinger C.T."/>
            <person name="Goker M."/>
            <person name="Salamov A."/>
            <person name="Wisecaver J."/>
            <person name="Long T.M."/>
            <person name="Aerts A.L."/>
            <person name="Barry K."/>
            <person name="Choi C."/>
            <person name="Clum A."/>
            <person name="Coughlan A.Y."/>
            <person name="Deshpande S."/>
            <person name="Douglass A.P."/>
            <person name="Hanson S.J."/>
            <person name="Klenk H.-P."/>
            <person name="Labutti K."/>
            <person name="Lapidus A."/>
            <person name="Lindquist E."/>
            <person name="Lipzen A."/>
            <person name="Meier-Kolthoff J.P."/>
            <person name="Ohm R.A."/>
            <person name="Otillar R.P."/>
            <person name="Pangilinan J."/>
            <person name="Peng Y."/>
            <person name="Rokas A."/>
            <person name="Rosa C.A."/>
            <person name="Scheuner C."/>
            <person name="Sibirny A.A."/>
            <person name="Slot J.C."/>
            <person name="Stielow J.B."/>
            <person name="Sun H."/>
            <person name="Kurtzman C.P."/>
            <person name="Blackwell M."/>
            <person name="Jeffries T.W."/>
            <person name="Grigoriev I.V."/>
        </authorList>
    </citation>
    <scope>NUCLEOTIDE SEQUENCE [LARGE SCALE GENOMIC DNA]</scope>
    <source>
        <strain evidence="6">NRRL Y-17796</strain>
    </source>
</reference>
<feature type="non-terminal residue" evidence="5">
    <location>
        <position position="1"/>
    </location>
</feature>
<dbReference type="GO" id="GO:0006798">
    <property type="term" value="P:polyphosphate catabolic process"/>
    <property type="evidence" value="ECO:0007669"/>
    <property type="project" value="EnsemblFungi"/>
</dbReference>
<dbReference type="GO" id="GO:0000329">
    <property type="term" value="C:fungal-type vacuole membrane"/>
    <property type="evidence" value="ECO:0007669"/>
    <property type="project" value="EnsemblFungi"/>
</dbReference>
<evidence type="ECO:0000313" key="5">
    <source>
        <dbReference type="EMBL" id="ODV91239.1"/>
    </source>
</evidence>
<proteinExistence type="predicted"/>
<dbReference type="GO" id="GO:0005829">
    <property type="term" value="C:cytosol"/>
    <property type="evidence" value="ECO:0007669"/>
    <property type="project" value="EnsemblFungi"/>
</dbReference>
<feature type="non-terminal residue" evidence="5">
    <location>
        <position position="505"/>
    </location>
</feature>
<evidence type="ECO:0000256" key="1">
    <source>
        <dbReference type="ARBA" id="ARBA00022801"/>
    </source>
</evidence>
<dbReference type="PANTHER" id="PTHR10340">
    <property type="entry name" value="SPHINGOMYELIN PHOSPHODIESTERASE"/>
    <property type="match status" value="1"/>
</dbReference>
<evidence type="ECO:0000256" key="3">
    <source>
        <dbReference type="SAM" id="MobiDB-lite"/>
    </source>
</evidence>
<dbReference type="GO" id="GO:0000298">
    <property type="term" value="F:endopolyphosphatase activity"/>
    <property type="evidence" value="ECO:0007669"/>
    <property type="project" value="EnsemblFungi"/>
</dbReference>
<dbReference type="OrthoDB" id="348678at2759"/>
<dbReference type="Proteomes" id="UP000095023">
    <property type="component" value="Unassembled WGS sequence"/>
</dbReference>
<name>A0A1E4THM2_9ASCO</name>
<accession>A0A1E4THM2</accession>
<organism evidence="5 6">
    <name type="scientific">Tortispora caseinolytica NRRL Y-17796</name>
    <dbReference type="NCBI Taxonomy" id="767744"/>
    <lineage>
        <taxon>Eukaryota</taxon>
        <taxon>Fungi</taxon>
        <taxon>Dikarya</taxon>
        <taxon>Ascomycota</taxon>
        <taxon>Saccharomycotina</taxon>
        <taxon>Trigonopsidomycetes</taxon>
        <taxon>Trigonopsidales</taxon>
        <taxon>Trigonopsidaceae</taxon>
        <taxon>Tortispora</taxon>
    </lineage>
</organism>
<feature type="domain" description="Calcineurin-like phosphoesterase" evidence="4">
    <location>
        <begin position="6"/>
        <end position="256"/>
    </location>
</feature>
<dbReference type="GO" id="GO:0004309">
    <property type="term" value="F:exopolyphosphatase activity"/>
    <property type="evidence" value="ECO:0007669"/>
    <property type="project" value="EnsemblFungi"/>
</dbReference>
<gene>
    <name evidence="5" type="ORF">CANCADRAFT_11772</name>
</gene>
<evidence type="ECO:0000256" key="2">
    <source>
        <dbReference type="ARBA" id="ARBA00023180"/>
    </source>
</evidence>
<dbReference type="PANTHER" id="PTHR10340:SF55">
    <property type="entry name" value="ENDOPOLYPHOSPHATASE"/>
    <property type="match status" value="1"/>
</dbReference>
<dbReference type="InterPro" id="IPR004843">
    <property type="entry name" value="Calcineurin-like_PHP"/>
</dbReference>
<dbReference type="Pfam" id="PF00149">
    <property type="entry name" value="Metallophos"/>
    <property type="match status" value="1"/>
</dbReference>
<keyword evidence="2" id="KW-0325">Glycoprotein</keyword>
<evidence type="ECO:0000313" key="6">
    <source>
        <dbReference type="Proteomes" id="UP000095023"/>
    </source>
</evidence>
<dbReference type="SUPFAM" id="SSF56300">
    <property type="entry name" value="Metallo-dependent phosphatases"/>
    <property type="match status" value="1"/>
</dbReference>
<dbReference type="GO" id="GO:0005634">
    <property type="term" value="C:nucleus"/>
    <property type="evidence" value="ECO:0007669"/>
    <property type="project" value="EnsemblFungi"/>
</dbReference>